<keyword evidence="2" id="KW-0808">Transferase</keyword>
<evidence type="ECO:0000256" key="1">
    <source>
        <dbReference type="ARBA" id="ARBA00022484"/>
    </source>
</evidence>
<comment type="catalytic activity">
    <reaction evidence="6">
        <text>RNA(n) + a ribonucleoside 5'-triphosphate = RNA(n+1) + diphosphate</text>
        <dbReference type="Rhea" id="RHEA:21248"/>
        <dbReference type="Rhea" id="RHEA-COMP:14527"/>
        <dbReference type="Rhea" id="RHEA-COMP:17342"/>
        <dbReference type="ChEBI" id="CHEBI:33019"/>
        <dbReference type="ChEBI" id="CHEBI:61557"/>
        <dbReference type="ChEBI" id="CHEBI:140395"/>
        <dbReference type="EC" id="2.7.7.48"/>
    </reaction>
</comment>
<evidence type="ECO:0000256" key="6">
    <source>
        <dbReference type="ARBA" id="ARBA00048744"/>
    </source>
</evidence>
<dbReference type="Pfam" id="PF00680">
    <property type="entry name" value="RdRP_1"/>
    <property type="match status" value="1"/>
</dbReference>
<dbReference type="InterPro" id="IPR001205">
    <property type="entry name" value="RNA-dir_pol_C"/>
</dbReference>
<organism evidence="8">
    <name type="scientific">Frankliniella occidentalis associated sobemo-like virus 1</name>
    <dbReference type="NCBI Taxonomy" id="2854218"/>
    <lineage>
        <taxon>Viruses</taxon>
        <taxon>Riboviria</taxon>
        <taxon>Orthornavirae</taxon>
        <taxon>Pisuviricota</taxon>
        <taxon>Pisoniviricetes</taxon>
        <taxon>Sobelivirales</taxon>
        <taxon>Solemoviridae</taxon>
    </lineage>
</organism>
<dbReference type="SUPFAM" id="SSF56672">
    <property type="entry name" value="DNA/RNA polymerases"/>
    <property type="match status" value="1"/>
</dbReference>
<protein>
    <submittedName>
        <fullName evidence="8">Putative RNA dependent RNA Polymerase</fullName>
    </submittedName>
</protein>
<accession>A0A8F4Q5V7</accession>
<keyword evidence="4" id="KW-0547">Nucleotide-binding</keyword>
<keyword evidence="5" id="KW-0693">Viral RNA replication</keyword>
<dbReference type="InterPro" id="IPR001795">
    <property type="entry name" value="RNA-dir_pol_luteovirus"/>
</dbReference>
<evidence type="ECO:0000256" key="3">
    <source>
        <dbReference type="ARBA" id="ARBA00022695"/>
    </source>
</evidence>
<evidence type="ECO:0000259" key="7">
    <source>
        <dbReference type="Pfam" id="PF00680"/>
    </source>
</evidence>
<evidence type="ECO:0000256" key="4">
    <source>
        <dbReference type="ARBA" id="ARBA00022741"/>
    </source>
</evidence>
<keyword evidence="1" id="KW-0696">RNA-directed RNA polymerase</keyword>
<keyword evidence="3" id="KW-0548">Nucleotidyltransferase</keyword>
<dbReference type="GO" id="GO:0006351">
    <property type="term" value="P:DNA-templated transcription"/>
    <property type="evidence" value="ECO:0007669"/>
    <property type="project" value="InterPro"/>
</dbReference>
<feature type="domain" description="RNA-directed RNA polymerase C-terminal" evidence="7">
    <location>
        <begin position="57"/>
        <end position="349"/>
    </location>
</feature>
<sequence>MEHFGKQAVQAHKPTAEEQELILNIMEDAYAPTTWNIPFDLFTKDHFMRCLKGLDNQSSPGWPYKREAPTIGQWLGFNGVWYDPVRIEELWFDTKLVIMGRFEHIMYAFIKPEPHKKAKVDLGRWRLIIASALPVQMAWRMCFQEQNDREIDYSYFIPSQQGITLFGGAWKQYLRQWKAAGYDTGLDKSAFDFTAAGWALKLDLEYRRRMSRGSQDLTDEWYQVASRLYYDMFRTSKILMPEGYVWEQQFWGYMKSGCVNTISTNSHLQIMYHILACWEQNVSVHPLPVACGDDTLQRLDQATDLKAYSKYGLVVKSASDELEFVGHEFTDEGPMPLYSEKHICALIHCKEEVIPEYVEAMCRMYVHGTPEMVSFWHYLARKLRVSVRSPEYYRTWYDWAD</sequence>
<dbReference type="GO" id="GO:0003968">
    <property type="term" value="F:RNA-directed RNA polymerase activity"/>
    <property type="evidence" value="ECO:0007669"/>
    <property type="project" value="UniProtKB-KW"/>
</dbReference>
<name>A0A8F4Q5V7_9VIRU</name>
<evidence type="ECO:0000256" key="5">
    <source>
        <dbReference type="ARBA" id="ARBA00022953"/>
    </source>
</evidence>
<reference evidence="8" key="1">
    <citation type="submission" date="2019-11" db="EMBL/GenBank/DDBJ databases">
        <title>Complexity of the virome associated to tospovirus-transmitting thrips species.</title>
        <authorList>
            <person name="Chiapello M."/>
            <person name="Bosco L."/>
            <person name="Ciuffo M."/>
            <person name="Ottati S."/>
            <person name="Vallino M."/>
            <person name="Salem N."/>
            <person name="Rosa C."/>
            <person name="Tavella L."/>
            <person name="Turina M."/>
        </authorList>
    </citation>
    <scope>NUCLEOTIDE SEQUENCE</scope>
    <source>
        <strain evidence="8">THR-A_DN15734_c0_g1_i1</strain>
    </source>
</reference>
<dbReference type="PRINTS" id="PR00914">
    <property type="entry name" value="LVIRUSRNAPOL"/>
</dbReference>
<proteinExistence type="predicted"/>
<dbReference type="EMBL" id="MN725049">
    <property type="protein sequence ID" value="QXF78543.1"/>
    <property type="molecule type" value="Genomic_RNA"/>
</dbReference>
<evidence type="ECO:0000256" key="2">
    <source>
        <dbReference type="ARBA" id="ARBA00022679"/>
    </source>
</evidence>
<evidence type="ECO:0000313" key="8">
    <source>
        <dbReference type="EMBL" id="QXF78543.1"/>
    </source>
</evidence>
<dbReference type="InterPro" id="IPR043502">
    <property type="entry name" value="DNA/RNA_pol_sf"/>
</dbReference>
<dbReference type="GO" id="GO:0003723">
    <property type="term" value="F:RNA binding"/>
    <property type="evidence" value="ECO:0007669"/>
    <property type="project" value="InterPro"/>
</dbReference>
<dbReference type="GO" id="GO:0000166">
    <property type="term" value="F:nucleotide binding"/>
    <property type="evidence" value="ECO:0007669"/>
    <property type="project" value="UniProtKB-KW"/>
</dbReference>